<organism evidence="1 2">
    <name type="scientific">Heyndrickxia camelliae</name>
    <dbReference type="NCBI Taxonomy" id="1707093"/>
    <lineage>
        <taxon>Bacteria</taxon>
        <taxon>Bacillati</taxon>
        <taxon>Bacillota</taxon>
        <taxon>Bacilli</taxon>
        <taxon>Bacillales</taxon>
        <taxon>Bacillaceae</taxon>
        <taxon>Heyndrickxia</taxon>
    </lineage>
</organism>
<evidence type="ECO:0000313" key="2">
    <source>
        <dbReference type="Proteomes" id="UP000233440"/>
    </source>
</evidence>
<sequence>MTTYIYMVRHGESPKTGYKERERVLTKKGQIDAHRVTELLQAENIDVFVSSPYKRSILTIQELAEVAQKEILVLEDLKVRIFSAQDTRISDKELFPLLERSYSDPHYALPGGESNEECQIRGIKVIKELLHTYQGKKIAIGTHGAIMTLMMGYYDNHYNLKFLLQSSKPDIYRMEFNGQNLVAVARLWDG</sequence>
<dbReference type="GO" id="GO:0005737">
    <property type="term" value="C:cytoplasm"/>
    <property type="evidence" value="ECO:0007669"/>
    <property type="project" value="TreeGrafter"/>
</dbReference>
<dbReference type="GO" id="GO:0016791">
    <property type="term" value="F:phosphatase activity"/>
    <property type="evidence" value="ECO:0007669"/>
    <property type="project" value="TreeGrafter"/>
</dbReference>
<dbReference type="Gene3D" id="3.40.50.1240">
    <property type="entry name" value="Phosphoglycerate mutase-like"/>
    <property type="match status" value="1"/>
</dbReference>
<dbReference type="RefSeq" id="WP_101356502.1">
    <property type="nucleotide sequence ID" value="NZ_PIQO01000029.1"/>
</dbReference>
<dbReference type="EMBL" id="PIQO01000029">
    <property type="protein sequence ID" value="PKR82725.1"/>
    <property type="molecule type" value="Genomic_DNA"/>
</dbReference>
<dbReference type="PANTHER" id="PTHR48100">
    <property type="entry name" value="BROAD-SPECIFICITY PHOSPHATASE YOR283W-RELATED"/>
    <property type="match status" value="1"/>
</dbReference>
<dbReference type="InterPro" id="IPR050275">
    <property type="entry name" value="PGM_Phosphatase"/>
</dbReference>
<dbReference type="OrthoDB" id="2185101at2"/>
<dbReference type="CDD" id="cd07067">
    <property type="entry name" value="HP_PGM_like"/>
    <property type="match status" value="1"/>
</dbReference>
<protein>
    <submittedName>
        <fullName evidence="1">Histidine phosphatase family protein</fullName>
    </submittedName>
</protein>
<gene>
    <name evidence="1" type="ORF">CWO92_22760</name>
</gene>
<proteinExistence type="predicted"/>
<name>A0A2N3LDR7_9BACI</name>
<dbReference type="PIRSF" id="PIRSF000709">
    <property type="entry name" value="6PFK_2-Ptase"/>
    <property type="match status" value="1"/>
</dbReference>
<dbReference type="Pfam" id="PF00300">
    <property type="entry name" value="His_Phos_1"/>
    <property type="match status" value="1"/>
</dbReference>
<dbReference type="PANTHER" id="PTHR48100:SF59">
    <property type="entry name" value="ADENOSYLCOBALAMIN_ALPHA-RIBAZOLE PHOSPHATASE"/>
    <property type="match status" value="1"/>
</dbReference>
<dbReference type="SUPFAM" id="SSF53254">
    <property type="entry name" value="Phosphoglycerate mutase-like"/>
    <property type="match status" value="1"/>
</dbReference>
<comment type="caution">
    <text evidence="1">The sequence shown here is derived from an EMBL/GenBank/DDBJ whole genome shotgun (WGS) entry which is preliminary data.</text>
</comment>
<dbReference type="InterPro" id="IPR013078">
    <property type="entry name" value="His_Pase_superF_clade-1"/>
</dbReference>
<evidence type="ECO:0000313" key="1">
    <source>
        <dbReference type="EMBL" id="PKR82725.1"/>
    </source>
</evidence>
<accession>A0A2N3LDR7</accession>
<dbReference type="InterPro" id="IPR029033">
    <property type="entry name" value="His_PPase_superfam"/>
</dbReference>
<keyword evidence="2" id="KW-1185">Reference proteome</keyword>
<dbReference type="AlphaFoldDB" id="A0A2N3LDR7"/>
<dbReference type="Proteomes" id="UP000233440">
    <property type="component" value="Unassembled WGS sequence"/>
</dbReference>
<reference evidence="1 2" key="1">
    <citation type="submission" date="2017-11" db="EMBL/GenBank/DDBJ databases">
        <title>Bacillus camelliae sp. nov., isolated from pu'er tea.</title>
        <authorList>
            <person name="Niu L."/>
        </authorList>
    </citation>
    <scope>NUCLEOTIDE SEQUENCE [LARGE SCALE GENOMIC DNA]</scope>
    <source>
        <strain evidence="1 2">7578-1</strain>
    </source>
</reference>